<dbReference type="RefSeq" id="WP_176010040.1">
    <property type="nucleotide sequence ID" value="NZ_CP041372.2"/>
</dbReference>
<dbReference type="PANTHER" id="PTHR43110:SF1">
    <property type="entry name" value="THIOL PEROXIDASE"/>
    <property type="match status" value="1"/>
</dbReference>
<comment type="miscellaneous">
    <text evidence="6">The active site is a conserved redox-active cysteine residue, the peroxidatic cysteine (C(P)), which makes the nucleophilic attack on the peroxide substrate. The peroxide oxidizes the C(P)-SH to cysteine sulfenic acid (C(P)-SOH), which then reacts with another cysteine residue, the resolving cysteine (C(R)), to form a disulfide bridge. The disulfide is subsequently reduced by an appropriate electron donor to complete the catalytic cycle. In this atypical 2-Cys peroxiredoxin, C(R) is present in the same subunit to form an intramolecular disulfide. The disulfide is subsequently reduced by thioredoxin.</text>
</comment>
<accession>A0A859FG29</accession>
<dbReference type="InterPro" id="IPR036249">
    <property type="entry name" value="Thioredoxin-like_sf"/>
</dbReference>
<dbReference type="PROSITE" id="PS51352">
    <property type="entry name" value="THIOREDOXIN_2"/>
    <property type="match status" value="1"/>
</dbReference>
<evidence type="ECO:0000256" key="5">
    <source>
        <dbReference type="ARBA" id="ARBA00023284"/>
    </source>
</evidence>
<dbReference type="InterPro" id="IPR050455">
    <property type="entry name" value="Tpx_Peroxidase_subfamily"/>
</dbReference>
<feature type="disulfide bond" description="Redox-active" evidence="6">
    <location>
        <begin position="60"/>
        <end position="94"/>
    </location>
</feature>
<keyword evidence="5 6" id="KW-0676">Redox-active center</keyword>
<dbReference type="AlphaFoldDB" id="A0A859FG29"/>
<dbReference type="NCBIfam" id="NF001808">
    <property type="entry name" value="PRK00522.1"/>
    <property type="match status" value="1"/>
</dbReference>
<dbReference type="SUPFAM" id="SSF52833">
    <property type="entry name" value="Thioredoxin-like"/>
    <property type="match status" value="1"/>
</dbReference>
<evidence type="ECO:0000256" key="6">
    <source>
        <dbReference type="HAMAP-Rule" id="MF_00269"/>
    </source>
</evidence>
<dbReference type="Pfam" id="PF08534">
    <property type="entry name" value="Redoxin"/>
    <property type="match status" value="1"/>
</dbReference>
<evidence type="ECO:0000259" key="7">
    <source>
        <dbReference type="PROSITE" id="PS51352"/>
    </source>
</evidence>
<dbReference type="InterPro" id="IPR018219">
    <property type="entry name" value="Tpx_CS"/>
</dbReference>
<dbReference type="KEGG" id="psua:FLK61_35945"/>
<dbReference type="CDD" id="cd03014">
    <property type="entry name" value="PRX_Atyp2cys"/>
    <property type="match status" value="1"/>
</dbReference>
<dbReference type="InterPro" id="IPR013766">
    <property type="entry name" value="Thioredoxin_domain"/>
</dbReference>
<evidence type="ECO:0000256" key="3">
    <source>
        <dbReference type="ARBA" id="ARBA00023002"/>
    </source>
</evidence>
<evidence type="ECO:0000256" key="4">
    <source>
        <dbReference type="ARBA" id="ARBA00023157"/>
    </source>
</evidence>
<keyword evidence="9" id="KW-1185">Reference proteome</keyword>
<evidence type="ECO:0000256" key="1">
    <source>
        <dbReference type="ARBA" id="ARBA00022559"/>
    </source>
</evidence>
<dbReference type="EMBL" id="CP041372">
    <property type="protein sequence ID" value="QKS72057.1"/>
    <property type="molecule type" value="Genomic_DNA"/>
</dbReference>
<feature type="domain" description="Thioredoxin" evidence="7">
    <location>
        <begin position="18"/>
        <end position="166"/>
    </location>
</feature>
<comment type="catalytic activity">
    <reaction evidence="6">
        <text>a hydroperoxide + [thioredoxin]-dithiol = an alcohol + [thioredoxin]-disulfide + H2O</text>
        <dbReference type="Rhea" id="RHEA:62620"/>
        <dbReference type="Rhea" id="RHEA-COMP:10698"/>
        <dbReference type="Rhea" id="RHEA-COMP:10700"/>
        <dbReference type="ChEBI" id="CHEBI:15377"/>
        <dbReference type="ChEBI" id="CHEBI:29950"/>
        <dbReference type="ChEBI" id="CHEBI:30879"/>
        <dbReference type="ChEBI" id="CHEBI:35924"/>
        <dbReference type="ChEBI" id="CHEBI:50058"/>
        <dbReference type="EC" id="1.11.1.24"/>
    </reaction>
</comment>
<proteinExistence type="inferred from homology"/>
<name>A0A859FG29_9BACI</name>
<keyword evidence="3 6" id="KW-0560">Oxidoreductase</keyword>
<dbReference type="HAMAP" id="MF_00269">
    <property type="entry name" value="Tpx"/>
    <property type="match status" value="1"/>
</dbReference>
<dbReference type="EC" id="1.11.1.24" evidence="6"/>
<feature type="active site" description="Cysteine sulfenic acid (-SOH) intermediate" evidence="6">
    <location>
        <position position="60"/>
    </location>
</feature>
<dbReference type="GO" id="GO:0008379">
    <property type="term" value="F:thioredoxin peroxidase activity"/>
    <property type="evidence" value="ECO:0007669"/>
    <property type="project" value="UniProtKB-UniRule"/>
</dbReference>
<dbReference type="PROSITE" id="PS01265">
    <property type="entry name" value="TPX"/>
    <property type="match status" value="1"/>
</dbReference>
<gene>
    <name evidence="6 8" type="primary">tpx</name>
    <name evidence="8" type="ORF">FLK61_35945</name>
</gene>
<dbReference type="Gene3D" id="3.40.30.10">
    <property type="entry name" value="Glutaredoxin"/>
    <property type="match status" value="1"/>
</dbReference>
<dbReference type="PANTHER" id="PTHR43110">
    <property type="entry name" value="THIOL PEROXIDASE"/>
    <property type="match status" value="1"/>
</dbReference>
<comment type="subunit">
    <text evidence="6">Homodimer.</text>
</comment>
<evidence type="ECO:0000256" key="2">
    <source>
        <dbReference type="ARBA" id="ARBA00022862"/>
    </source>
</evidence>
<evidence type="ECO:0000313" key="8">
    <source>
        <dbReference type="EMBL" id="QKS72057.1"/>
    </source>
</evidence>
<comment type="function">
    <text evidence="6">Thiol-specific peroxidase that catalyzes the reduction of hydrogen peroxide and organic hydroperoxides to water and alcohols, respectively. Plays a role in cell protection against oxidative stress by detoxifying peroxides.</text>
</comment>
<evidence type="ECO:0000313" key="9">
    <source>
        <dbReference type="Proteomes" id="UP000318138"/>
    </source>
</evidence>
<comment type="similarity">
    <text evidence="6">Belongs to the peroxiredoxin family. Tpx subfamily.</text>
</comment>
<reference evidence="9" key="1">
    <citation type="submission" date="2019-07" db="EMBL/GenBank/DDBJ databases">
        <title>Bacillus alkalisoli sp. nov. isolated from saline soil.</title>
        <authorList>
            <person name="Sun J.-Q."/>
            <person name="Xu L."/>
        </authorList>
    </citation>
    <scope>NUCLEOTIDE SEQUENCE [LARGE SCALE GENOMIC DNA]</scope>
    <source>
        <strain evidence="9">M4U3P1</strain>
    </source>
</reference>
<keyword evidence="1 6" id="KW-0575">Peroxidase</keyword>
<dbReference type="Proteomes" id="UP000318138">
    <property type="component" value="Chromosome"/>
</dbReference>
<organism evidence="8 9">
    <name type="scientific">Paenalkalicoccus suaedae</name>
    <dbReference type="NCBI Taxonomy" id="2592382"/>
    <lineage>
        <taxon>Bacteria</taxon>
        <taxon>Bacillati</taxon>
        <taxon>Bacillota</taxon>
        <taxon>Bacilli</taxon>
        <taxon>Bacillales</taxon>
        <taxon>Bacillaceae</taxon>
        <taxon>Paenalkalicoccus</taxon>
    </lineage>
</organism>
<protein>
    <recommendedName>
        <fullName evidence="6">Thiol peroxidase</fullName>
        <shortName evidence="6">Tpx</shortName>
        <ecNumber evidence="6">1.11.1.24</ecNumber>
    </recommendedName>
    <alternativeName>
        <fullName evidence="6">Peroxiredoxin tpx</fullName>
        <shortName evidence="6">Prx</shortName>
    </alternativeName>
    <alternativeName>
        <fullName evidence="6">Thioredoxin peroxidase</fullName>
    </alternativeName>
    <alternativeName>
        <fullName evidence="6">Thioredoxin-dependent peroxiredoxin</fullName>
    </alternativeName>
</protein>
<dbReference type="InterPro" id="IPR013740">
    <property type="entry name" value="Redoxin"/>
</dbReference>
<dbReference type="InterPro" id="IPR002065">
    <property type="entry name" value="TPX"/>
</dbReference>
<keyword evidence="4 6" id="KW-1015">Disulfide bond</keyword>
<sequence>MTQFTFKHNPITLVGDTVKVGEKAPSFTVLKNDLSPISLEEAKGKKLLISVVPSIDTGVCDEQTRRFNKDASEIDNTEVWTISVDLPFAQRRWCAAAGLTNVLTLSDHKDLDFGKKYGVVIEEMRLLARSVYVIDTTGTISYIENVQEGSDHPNYEAAIEALRQAK</sequence>
<keyword evidence="2 6" id="KW-0049">Antioxidant</keyword>